<dbReference type="RefSeq" id="WP_216008255.1">
    <property type="nucleotide sequence ID" value="NZ_JAHKPV010000018.1"/>
</dbReference>
<reference evidence="3 4" key="1">
    <citation type="submission" date="2021-05" db="EMBL/GenBank/DDBJ databases">
        <title>Draft genomes of bacteria isolated from model marine particles.</title>
        <authorList>
            <person name="Datta M.S."/>
            <person name="Schwartzman J.A."/>
            <person name="Enke T.N."/>
            <person name="Saavedra J."/>
            <person name="Cermak N."/>
            <person name="Cordero O.X."/>
        </authorList>
    </citation>
    <scope>NUCLEOTIDE SEQUENCE [LARGE SCALE GENOMIC DNA]</scope>
    <source>
        <strain evidence="3 4">D2M19</strain>
    </source>
</reference>
<evidence type="ECO:0000256" key="1">
    <source>
        <dbReference type="ARBA" id="ARBA00007553"/>
    </source>
</evidence>
<accession>A0ABS6AB57</accession>
<organism evidence="3 4">
    <name type="scientific">Marinobacter salexigens</name>
    <dbReference type="NCBI Taxonomy" id="1925763"/>
    <lineage>
        <taxon>Bacteria</taxon>
        <taxon>Pseudomonadati</taxon>
        <taxon>Pseudomonadota</taxon>
        <taxon>Gammaproteobacteria</taxon>
        <taxon>Pseudomonadales</taxon>
        <taxon>Marinobacteraceae</taxon>
        <taxon>Marinobacter</taxon>
    </lineage>
</organism>
<comment type="caution">
    <text evidence="3">The sequence shown here is derived from an EMBL/GenBank/DDBJ whole genome shotgun (WGS) entry which is preliminary data.</text>
</comment>
<gene>
    <name evidence="3" type="primary">ampD</name>
    <name evidence="3" type="ORF">KO508_10435</name>
</gene>
<dbReference type="EC" id="3.5.1.28" evidence="3"/>
<sequence length="216" mass="23607">MPYSAPDSLSATAFGEDVSGLRRTGRLSSARWRPSPNFGPRPDGASISLLVVHSISLPPGQFGGGYIEDFFTNTLNPAQHPYFETIAEMRVSAHVLIRRDGSLIQFVSLLDRAWHAGRSCFQGVEECNDYSIGVELEGADHIPYSSEQYRALAELSAVISLAWPDISSDRITGHCDIAPGRKTDPGPAFEWLYFRTALEEAKSDQHSGEPPNKGAV</sequence>
<comment type="similarity">
    <text evidence="1">Belongs to the N-acetylmuramoyl-L-alanine amidase 2 family.</text>
</comment>
<protein>
    <submittedName>
        <fullName evidence="3">1,6-anhydro-N-acetylmuramyl-L-alanine amidase AmpD</fullName>
        <ecNumber evidence="3">3.5.1.28</ecNumber>
    </submittedName>
</protein>
<name>A0ABS6AB57_9GAMM</name>
<dbReference type="InterPro" id="IPR051206">
    <property type="entry name" value="NAMLAA_amidase_2"/>
</dbReference>
<proteinExistence type="inferred from homology"/>
<dbReference type="Pfam" id="PF01510">
    <property type="entry name" value="Amidase_2"/>
    <property type="match status" value="1"/>
</dbReference>
<dbReference type="Proteomes" id="UP000753376">
    <property type="component" value="Unassembled WGS sequence"/>
</dbReference>
<dbReference type="CDD" id="cd06583">
    <property type="entry name" value="PGRP"/>
    <property type="match status" value="1"/>
</dbReference>
<dbReference type="PANTHER" id="PTHR30417:SF4">
    <property type="entry name" value="1,6-ANHYDRO-N-ACETYLMURAMYL-L-ALANINE AMIDASE AMPD"/>
    <property type="match status" value="1"/>
</dbReference>
<keyword evidence="4" id="KW-1185">Reference proteome</keyword>
<dbReference type="EMBL" id="JAHKPV010000018">
    <property type="protein sequence ID" value="MBU2874417.1"/>
    <property type="molecule type" value="Genomic_DNA"/>
</dbReference>
<feature type="domain" description="N-acetylmuramoyl-L-alanine amidase" evidence="2">
    <location>
        <begin position="35"/>
        <end position="186"/>
    </location>
</feature>
<evidence type="ECO:0000313" key="3">
    <source>
        <dbReference type="EMBL" id="MBU2874417.1"/>
    </source>
</evidence>
<dbReference type="NCBIfam" id="NF008758">
    <property type="entry name" value="PRK11789.1"/>
    <property type="match status" value="1"/>
</dbReference>
<evidence type="ECO:0000313" key="4">
    <source>
        <dbReference type="Proteomes" id="UP000753376"/>
    </source>
</evidence>
<dbReference type="GO" id="GO:0008745">
    <property type="term" value="F:N-acetylmuramoyl-L-alanine amidase activity"/>
    <property type="evidence" value="ECO:0007669"/>
    <property type="project" value="UniProtKB-EC"/>
</dbReference>
<dbReference type="InterPro" id="IPR002502">
    <property type="entry name" value="Amidase_domain"/>
</dbReference>
<dbReference type="PANTHER" id="PTHR30417">
    <property type="entry name" value="N-ACETYLMURAMOYL-L-ALANINE AMIDASE AMID"/>
    <property type="match status" value="1"/>
</dbReference>
<keyword evidence="3" id="KW-0378">Hydrolase</keyword>
<evidence type="ECO:0000259" key="2">
    <source>
        <dbReference type="SMART" id="SM00644"/>
    </source>
</evidence>
<dbReference type="SMART" id="SM00644">
    <property type="entry name" value="Ami_2"/>
    <property type="match status" value="1"/>
</dbReference>